<keyword evidence="1" id="KW-0472">Membrane</keyword>
<dbReference type="Proteomes" id="UP000028582">
    <property type="component" value="Unassembled WGS sequence"/>
</dbReference>
<dbReference type="SUPFAM" id="SSF56112">
    <property type="entry name" value="Protein kinase-like (PK-like)"/>
    <property type="match status" value="1"/>
</dbReference>
<keyword evidence="2" id="KW-0732">Signal</keyword>
<evidence type="ECO:0000313" key="4">
    <source>
        <dbReference type="EMBL" id="ETO76239.1"/>
    </source>
</evidence>
<dbReference type="EMBL" id="ANJA01001576">
    <property type="protein sequence ID" value="ETO76239.1"/>
    <property type="molecule type" value="Genomic_DNA"/>
</dbReference>
<dbReference type="PROSITE" id="PS50011">
    <property type="entry name" value="PROTEIN_KINASE_DOM"/>
    <property type="match status" value="1"/>
</dbReference>
<organism evidence="4 5">
    <name type="scientific">Phytophthora nicotianae P1976</name>
    <dbReference type="NCBI Taxonomy" id="1317066"/>
    <lineage>
        <taxon>Eukaryota</taxon>
        <taxon>Sar</taxon>
        <taxon>Stramenopiles</taxon>
        <taxon>Oomycota</taxon>
        <taxon>Peronosporomycetes</taxon>
        <taxon>Peronosporales</taxon>
        <taxon>Peronosporaceae</taxon>
        <taxon>Phytophthora</taxon>
    </lineage>
</organism>
<dbReference type="InterPro" id="IPR051681">
    <property type="entry name" value="Ser/Thr_Kinases-Pseudokinases"/>
</dbReference>
<dbReference type="GO" id="GO:0005524">
    <property type="term" value="F:ATP binding"/>
    <property type="evidence" value="ECO:0007669"/>
    <property type="project" value="InterPro"/>
</dbReference>
<keyword evidence="4" id="KW-0418">Kinase</keyword>
<feature type="signal peptide" evidence="2">
    <location>
        <begin position="1"/>
        <end position="26"/>
    </location>
</feature>
<sequence length="612" mass="67591">MRTCRLSVLFVCVLTLLVIRSTPGQARSDIAKQLYGNLAITKPPTPLSLNSALTDIVGTVENLTNFDYNLQRALLWSAGWVQAIPEYTDSISSSNDATPYVQVYVHCGQEMSDIFLSSQIFESTACELTVKECKSNVISFTESTCDPSYVETRTACAINPERGSWNFSLEQKNGPIWSIDGQIDGTFDPQLFQYNDSGSNTTIYMLAQKGSWSMDDDTCPNGAQFIVPCRQIPADDNTWCEPEIEENVRSWAETGVFPTRDDATDTTDATASSSGSSKATIVGIVLAIAAVAFVAVVVVLRRRRSQASQDRGLKGQTGLWEDDIITANRIPREKVRVLKLISRGAFGEVYAGIYNNDQVAIKMLLPSTRRDIHLVNEFLAEAKLTASMEHPRIVTCIGIAWDSLSDLCVVLEFMEGGDLRTLLESYKRSSHPVGFDCEKTTIALHVCHALTYLHSLEPPIIHRDLKSRNILLDEMHEAKLTDFGISRERLDRTMTAGVGTSLWMAPEVMTGEKYDDKADIFSFGVVLSELDTHSLPYAQARQEMQLSHGRQMTDATLLQKVAMGTVTVEFSDVGPKSMTDLGCACISVDPTLRPSAAEVLFKLQVILSKELV</sequence>
<evidence type="ECO:0000313" key="5">
    <source>
        <dbReference type="Proteomes" id="UP000028582"/>
    </source>
</evidence>
<accession>A0A081ABH8</accession>
<evidence type="ECO:0000256" key="2">
    <source>
        <dbReference type="SAM" id="SignalP"/>
    </source>
</evidence>
<dbReference type="InterPro" id="IPR011009">
    <property type="entry name" value="Kinase-like_dom_sf"/>
</dbReference>
<proteinExistence type="predicted"/>
<dbReference type="AlphaFoldDB" id="A0A081ABH8"/>
<keyword evidence="4" id="KW-0808">Transferase</keyword>
<dbReference type="Pfam" id="PF00069">
    <property type="entry name" value="Pkinase"/>
    <property type="match status" value="1"/>
</dbReference>
<evidence type="ECO:0000259" key="3">
    <source>
        <dbReference type="PROSITE" id="PS50011"/>
    </source>
</evidence>
<reference evidence="4 5" key="1">
    <citation type="submission" date="2013-11" db="EMBL/GenBank/DDBJ databases">
        <title>The Genome Sequence of Phytophthora parasitica P1976.</title>
        <authorList>
            <consortium name="The Broad Institute Genomics Platform"/>
            <person name="Russ C."/>
            <person name="Tyler B."/>
            <person name="Panabieres F."/>
            <person name="Shan W."/>
            <person name="Tripathy S."/>
            <person name="Grunwald N."/>
            <person name="Machado M."/>
            <person name="Johnson C.S."/>
            <person name="Walker B."/>
            <person name="Young S."/>
            <person name="Zeng Q."/>
            <person name="Gargeya S."/>
            <person name="Fitzgerald M."/>
            <person name="Haas B."/>
            <person name="Abouelleil A."/>
            <person name="Allen A.W."/>
            <person name="Alvarado L."/>
            <person name="Arachchi H.M."/>
            <person name="Berlin A.M."/>
            <person name="Chapman S.B."/>
            <person name="Gainer-Dewar J."/>
            <person name="Goldberg J."/>
            <person name="Griggs A."/>
            <person name="Gujja S."/>
            <person name="Hansen M."/>
            <person name="Howarth C."/>
            <person name="Imamovic A."/>
            <person name="Ireland A."/>
            <person name="Larimer J."/>
            <person name="McCowan C."/>
            <person name="Murphy C."/>
            <person name="Pearson M."/>
            <person name="Poon T.W."/>
            <person name="Priest M."/>
            <person name="Roberts A."/>
            <person name="Saif S."/>
            <person name="Shea T."/>
            <person name="Sisk P."/>
            <person name="Sykes S."/>
            <person name="Wortman J."/>
            <person name="Nusbaum C."/>
            <person name="Birren B."/>
        </authorList>
    </citation>
    <scope>NUCLEOTIDE SEQUENCE [LARGE SCALE GENOMIC DNA]</scope>
    <source>
        <strain evidence="4 5">P1976</strain>
    </source>
</reference>
<dbReference type="GO" id="GO:0004674">
    <property type="term" value="F:protein serine/threonine kinase activity"/>
    <property type="evidence" value="ECO:0007669"/>
    <property type="project" value="TreeGrafter"/>
</dbReference>
<keyword evidence="1" id="KW-1133">Transmembrane helix</keyword>
<dbReference type="InterPro" id="IPR008271">
    <property type="entry name" value="Ser/Thr_kinase_AS"/>
</dbReference>
<dbReference type="Gene3D" id="1.10.510.10">
    <property type="entry name" value="Transferase(Phosphotransferase) domain 1"/>
    <property type="match status" value="1"/>
</dbReference>
<keyword evidence="1" id="KW-0812">Transmembrane</keyword>
<name>A0A081ABH8_PHYNI</name>
<evidence type="ECO:0000256" key="1">
    <source>
        <dbReference type="SAM" id="Phobius"/>
    </source>
</evidence>
<protein>
    <submittedName>
        <fullName evidence="4">TKL protein kinase</fullName>
    </submittedName>
</protein>
<dbReference type="PANTHER" id="PTHR44329:SF214">
    <property type="entry name" value="PROTEIN KINASE DOMAIN-CONTAINING PROTEIN"/>
    <property type="match status" value="1"/>
</dbReference>
<dbReference type="OrthoDB" id="122930at2759"/>
<dbReference type="InterPro" id="IPR000719">
    <property type="entry name" value="Prot_kinase_dom"/>
</dbReference>
<dbReference type="PROSITE" id="PS00108">
    <property type="entry name" value="PROTEIN_KINASE_ST"/>
    <property type="match status" value="1"/>
</dbReference>
<dbReference type="SMART" id="SM00220">
    <property type="entry name" value="S_TKc"/>
    <property type="match status" value="1"/>
</dbReference>
<gene>
    <name evidence="4" type="ORF">F444_08321</name>
</gene>
<dbReference type="Gene3D" id="3.30.200.20">
    <property type="entry name" value="Phosphorylase Kinase, domain 1"/>
    <property type="match status" value="1"/>
</dbReference>
<feature type="domain" description="Protein kinase" evidence="3">
    <location>
        <begin position="335"/>
        <end position="607"/>
    </location>
</feature>
<feature type="transmembrane region" description="Helical" evidence="1">
    <location>
        <begin position="279"/>
        <end position="300"/>
    </location>
</feature>
<dbReference type="PANTHER" id="PTHR44329">
    <property type="entry name" value="SERINE/THREONINE-PROTEIN KINASE TNNI3K-RELATED"/>
    <property type="match status" value="1"/>
</dbReference>
<feature type="chain" id="PRO_5001753897" evidence="2">
    <location>
        <begin position="27"/>
        <end position="612"/>
    </location>
</feature>
<comment type="caution">
    <text evidence="4">The sequence shown here is derived from an EMBL/GenBank/DDBJ whole genome shotgun (WGS) entry which is preliminary data.</text>
</comment>